<reference evidence="3 4" key="1">
    <citation type="journal article" date="2013" name="ISME J.">
        <title>Comparative genomics of pathogenic lineages of Vibrio nigripulchritudo identifies virulence-associated traits.</title>
        <authorList>
            <person name="Goudenege D."/>
            <person name="Labreuche Y."/>
            <person name="Krin E."/>
            <person name="Ansquer D."/>
            <person name="Mangenot S."/>
            <person name="Calteau A."/>
            <person name="Medigue C."/>
            <person name="Mazel D."/>
            <person name="Polz M.F."/>
            <person name="Le Roux F."/>
        </authorList>
    </citation>
    <scope>NUCLEOTIDE SEQUENCE [LARGE SCALE GENOMIC DNA]</scope>
    <source>
        <strain evidence="3 4">SOn1</strain>
    </source>
</reference>
<dbReference type="SUPFAM" id="SSF46785">
    <property type="entry name" value="Winged helix' DNA-binding domain"/>
    <property type="match status" value="1"/>
</dbReference>
<protein>
    <submittedName>
        <fullName evidence="3">Transcriptional regulator, PadR family</fullName>
    </submittedName>
</protein>
<evidence type="ECO:0000259" key="2">
    <source>
        <dbReference type="Pfam" id="PF03551"/>
    </source>
</evidence>
<proteinExistence type="predicted"/>
<dbReference type="InterPro" id="IPR036390">
    <property type="entry name" value="WH_DNA-bd_sf"/>
</dbReference>
<dbReference type="PANTHER" id="PTHR43252:SF4">
    <property type="entry name" value="TRANSCRIPTIONAL REGULATORY PROTEIN"/>
    <property type="match status" value="1"/>
</dbReference>
<feature type="domain" description="Transcription regulator PadR N-terminal" evidence="2">
    <location>
        <begin position="9"/>
        <end position="81"/>
    </location>
</feature>
<dbReference type="InterPro" id="IPR005149">
    <property type="entry name" value="Tscrpt_reg_PadR_N"/>
</dbReference>
<feature type="coiled-coil region" evidence="1">
    <location>
        <begin position="107"/>
        <end position="134"/>
    </location>
</feature>
<dbReference type="AlphaFoldDB" id="A0AAV2VLB3"/>
<dbReference type="Pfam" id="PF03551">
    <property type="entry name" value="PadR"/>
    <property type="match status" value="1"/>
</dbReference>
<organism evidence="3 4">
    <name type="scientific">Vibrio nigripulchritudo SOn1</name>
    <dbReference type="NCBI Taxonomy" id="1238450"/>
    <lineage>
        <taxon>Bacteria</taxon>
        <taxon>Pseudomonadati</taxon>
        <taxon>Pseudomonadota</taxon>
        <taxon>Gammaproteobacteria</taxon>
        <taxon>Vibrionales</taxon>
        <taxon>Vibrionaceae</taxon>
        <taxon>Vibrio</taxon>
    </lineage>
</organism>
<keyword evidence="1" id="KW-0175">Coiled coil</keyword>
<sequence length="169" mass="19649">MFKELPMHLLSLLSENKSLTGYDLCKLMSASHIWRASHQQTYRELNKLAENGFLSCQIEPQEGRPDRKVYSLTSEGIANFHKAVADCTPSIKSMHSIRTIMLNVENHRFFEELLEKLRSEIERVEQLLEVTNALPERICMRRAIHINRAEEAYCLEALEYLKSKKQKVA</sequence>
<dbReference type="Gene3D" id="1.10.10.10">
    <property type="entry name" value="Winged helix-like DNA-binding domain superfamily/Winged helix DNA-binding domain"/>
    <property type="match status" value="1"/>
</dbReference>
<gene>
    <name evidence="3" type="ORF">VIBNISOn1_1480014</name>
</gene>
<dbReference type="Proteomes" id="UP000018211">
    <property type="component" value="Unassembled WGS sequence"/>
</dbReference>
<dbReference type="RefSeq" id="WP_022610909.1">
    <property type="nucleotide sequence ID" value="NZ_LK391965.1"/>
</dbReference>
<evidence type="ECO:0000313" key="3">
    <source>
        <dbReference type="EMBL" id="CCO45440.1"/>
    </source>
</evidence>
<dbReference type="EMBL" id="CAOF01000055">
    <property type="protein sequence ID" value="CCO45440.1"/>
    <property type="molecule type" value="Genomic_DNA"/>
</dbReference>
<dbReference type="InterPro" id="IPR036388">
    <property type="entry name" value="WH-like_DNA-bd_sf"/>
</dbReference>
<evidence type="ECO:0000313" key="4">
    <source>
        <dbReference type="Proteomes" id="UP000018211"/>
    </source>
</evidence>
<dbReference type="PANTHER" id="PTHR43252">
    <property type="entry name" value="TRANSCRIPTIONAL REGULATOR YQJI"/>
    <property type="match status" value="1"/>
</dbReference>
<name>A0AAV2VLB3_9VIBR</name>
<evidence type="ECO:0000256" key="1">
    <source>
        <dbReference type="SAM" id="Coils"/>
    </source>
</evidence>
<accession>A0AAV2VLB3</accession>
<comment type="caution">
    <text evidence="3">The sequence shown here is derived from an EMBL/GenBank/DDBJ whole genome shotgun (WGS) entry which is preliminary data.</text>
</comment>